<accession>C9QNI2</accession>
<dbReference type="Proteomes" id="UP000003515">
    <property type="component" value="Unassembled WGS sequence"/>
</dbReference>
<dbReference type="InterPro" id="IPR036390">
    <property type="entry name" value="WH_DNA-bd_sf"/>
</dbReference>
<protein>
    <submittedName>
        <fullName evidence="3 4">Transcriptional regulator</fullName>
    </submittedName>
</protein>
<evidence type="ECO:0000313" key="6">
    <source>
        <dbReference type="Proteomes" id="UP000003515"/>
    </source>
</evidence>
<organism evidence="4 5">
    <name type="scientific">Vibrio orientalis CIP 102891 = ATCC 33934</name>
    <dbReference type="NCBI Taxonomy" id="675816"/>
    <lineage>
        <taxon>Bacteria</taxon>
        <taxon>Pseudomonadati</taxon>
        <taxon>Pseudomonadota</taxon>
        <taxon>Gammaproteobacteria</taxon>
        <taxon>Vibrionales</taxon>
        <taxon>Vibrionaceae</taxon>
        <taxon>Vibrio</taxon>
        <taxon>Vibrio oreintalis group</taxon>
    </lineage>
</organism>
<dbReference type="eggNOG" id="COG1695">
    <property type="taxonomic scope" value="Bacteria"/>
</dbReference>
<evidence type="ECO:0000259" key="2">
    <source>
        <dbReference type="Pfam" id="PF10400"/>
    </source>
</evidence>
<dbReference type="PANTHER" id="PTHR43252:SF4">
    <property type="entry name" value="TRANSCRIPTIONAL REGULATORY PROTEIN"/>
    <property type="match status" value="1"/>
</dbReference>
<evidence type="ECO:0000313" key="3">
    <source>
        <dbReference type="EMBL" id="EEX93509.1"/>
    </source>
</evidence>
<dbReference type="Pfam" id="PF10400">
    <property type="entry name" value="Vir_act_alpha_C"/>
    <property type="match status" value="1"/>
</dbReference>
<dbReference type="EMBL" id="ACZV01000005">
    <property type="protein sequence ID" value="EEX93509.1"/>
    <property type="molecule type" value="Genomic_DNA"/>
</dbReference>
<dbReference type="SUPFAM" id="SSF46785">
    <property type="entry name" value="Winged helix' DNA-binding domain"/>
    <property type="match status" value="1"/>
</dbReference>
<reference evidence="3 6" key="1">
    <citation type="submission" date="2009-10" db="EMBL/GenBank/DDBJ databases">
        <authorList>
            <consortium name="Los Alamos National Laboratory (LANL)"/>
            <consortium name="National Microbial Pathogen Data Resource (NMPDR)"/>
            <person name="Munk A.C."/>
            <person name="Chertkov O."/>
            <person name="Tapia R."/>
            <person name="Green L."/>
            <person name="Rogers Y."/>
            <person name="Detter J.C."/>
            <person name="Bruce D."/>
            <person name="Brettin T.S."/>
            <person name="Colwell R.R."/>
            <person name="Huq A."/>
            <person name="Grim C.J."/>
            <person name="Hasan N.A."/>
            <person name="Bartels D."/>
            <person name="Vonstein V."/>
        </authorList>
    </citation>
    <scope>NUCLEOTIDE SEQUENCE [LARGE SCALE GENOMIC DNA]</scope>
    <source>
        <strain evidence="3 6">CIP 102891</strain>
    </source>
</reference>
<dbReference type="Pfam" id="PF03551">
    <property type="entry name" value="PadR"/>
    <property type="match status" value="1"/>
</dbReference>
<dbReference type="EMBL" id="AFWH01000025">
    <property type="protein sequence ID" value="EGU50265.1"/>
    <property type="molecule type" value="Genomic_DNA"/>
</dbReference>
<sequence>MVGAAFLYYEECLKKHDSNQAVVFSSLFTFWIEDMSLPHVILTVLSTRDATGYDITKEFSATIGYFWKASHQQVYRELNKMAQNNLVTCVLEPQEGKPDRKVYSITDSGRVALGEWFDQPTAHPTVRDEFSAKLMACAVQPSAPYRVQLSELVEESRKLVTHYQEIENAYYPATTTLDKQQRLERMTLRRNLLLRQAWITWAEEVLVELEELA</sequence>
<dbReference type="Gene3D" id="1.10.10.10">
    <property type="entry name" value="Winged helix-like DNA-binding domain superfamily/Winged helix DNA-binding domain"/>
    <property type="match status" value="1"/>
</dbReference>
<evidence type="ECO:0000259" key="1">
    <source>
        <dbReference type="Pfam" id="PF03551"/>
    </source>
</evidence>
<dbReference type="InterPro" id="IPR005149">
    <property type="entry name" value="Tscrpt_reg_PadR_N"/>
</dbReference>
<dbReference type="STRING" id="675816.VIA_004156"/>
<dbReference type="Gene3D" id="6.10.140.190">
    <property type="match status" value="1"/>
</dbReference>
<comment type="caution">
    <text evidence="4">The sequence shown here is derived from an EMBL/GenBank/DDBJ whole genome shotgun (WGS) entry which is preliminary data.</text>
</comment>
<dbReference type="PANTHER" id="PTHR43252">
    <property type="entry name" value="TRANSCRIPTIONAL REGULATOR YQJI"/>
    <property type="match status" value="1"/>
</dbReference>
<dbReference type="Proteomes" id="UP000002817">
    <property type="component" value="Unassembled WGS sequence"/>
</dbReference>
<dbReference type="PATRIC" id="fig|675816.5.peg.2137"/>
<name>C9QNI2_VIBOR</name>
<gene>
    <name evidence="3" type="ORF">VIA_004156</name>
    <name evidence="4" type="ORF">VIOR3934_12057</name>
</gene>
<proteinExistence type="predicted"/>
<feature type="domain" description="Transcription regulator PadR N-terminal" evidence="1">
    <location>
        <begin position="41"/>
        <end position="114"/>
    </location>
</feature>
<reference evidence="4" key="2">
    <citation type="submission" date="2011-08" db="EMBL/GenBank/DDBJ databases">
        <authorList>
            <person name="Hoffman M."/>
            <person name="Strain E.A."/>
            <person name="Brown E."/>
            <person name="Allard M.W."/>
        </authorList>
    </citation>
    <scope>NUCLEOTIDE SEQUENCE</scope>
    <source>
        <strain evidence="4">CIP 102891</strain>
    </source>
</reference>
<evidence type="ECO:0000313" key="4">
    <source>
        <dbReference type="EMBL" id="EGU50265.1"/>
    </source>
</evidence>
<keyword evidence="6" id="KW-1185">Reference proteome</keyword>
<dbReference type="AlphaFoldDB" id="C9QNI2"/>
<evidence type="ECO:0000313" key="5">
    <source>
        <dbReference type="Proteomes" id="UP000002817"/>
    </source>
</evidence>
<reference evidence="4 5" key="3">
    <citation type="journal article" date="2012" name="Int. J. Syst. Evol. Microbiol.">
        <title>Vibrio caribbeanicus sp. nov., isolated from the marine sponge Scleritoderma cyanea.</title>
        <authorList>
            <person name="Hoffmann M."/>
            <person name="Monday S.R."/>
            <person name="Allard M.W."/>
            <person name="Strain E.A."/>
            <person name="Whittaker P."/>
            <person name="Naum M."/>
            <person name="McCarthy P.J."/>
            <person name="Lopez J.V."/>
            <person name="Fischer M."/>
            <person name="Brown E.W."/>
        </authorList>
    </citation>
    <scope>NUCLEOTIDE SEQUENCE [LARGE SCALE GENOMIC DNA]</scope>
    <source>
        <strain evidence="4">CIP 102891</strain>
        <strain evidence="5">CIP 102891 / ATCC 33934</strain>
    </source>
</reference>
<dbReference type="InterPro" id="IPR018309">
    <property type="entry name" value="Tscrpt_reg_PadR_C"/>
</dbReference>
<feature type="domain" description="Transcription regulator PadR C-terminal" evidence="2">
    <location>
        <begin position="126"/>
        <end position="210"/>
    </location>
</feature>
<dbReference type="InterPro" id="IPR036388">
    <property type="entry name" value="WH-like_DNA-bd_sf"/>
</dbReference>
<dbReference type="FunFam" id="1.10.10.10:FF:000346">
    <property type="entry name" value="PadR family transcriptional regulator"/>
    <property type="match status" value="1"/>
</dbReference>